<sequence>MLATLTSLENKQECATNFTYKIKPVTFGATFRPKLRKLKQTMWKIVKSAQMSGNTDDPLAALRTTQRRAASPVTDHHTHCPIWTSNIPIEEFVFFEEFEFPRIDLIYNTKL</sequence>
<keyword evidence="2" id="KW-1185">Reference proteome</keyword>
<proteinExistence type="predicted"/>
<comment type="caution">
    <text evidence="1">The sequence shown here is derived from an EMBL/GenBank/DDBJ whole genome shotgun (WGS) entry which is preliminary data.</text>
</comment>
<dbReference type="AlphaFoldDB" id="A0A921ZQ50"/>
<reference evidence="1" key="2">
    <citation type="submission" date="2020-12" db="EMBL/GenBank/DDBJ databases">
        <authorList>
            <person name="Kanost M."/>
        </authorList>
    </citation>
    <scope>NUCLEOTIDE SEQUENCE</scope>
</reference>
<evidence type="ECO:0000313" key="1">
    <source>
        <dbReference type="EMBL" id="KAG6462043.1"/>
    </source>
</evidence>
<name>A0A921ZQ50_MANSE</name>
<accession>A0A921ZQ50</accession>
<dbReference type="EMBL" id="JH668806">
    <property type="protein sequence ID" value="KAG6462043.1"/>
    <property type="molecule type" value="Genomic_DNA"/>
</dbReference>
<protein>
    <submittedName>
        <fullName evidence="1">Uncharacterized protein</fullName>
    </submittedName>
</protein>
<evidence type="ECO:0000313" key="2">
    <source>
        <dbReference type="Proteomes" id="UP000791440"/>
    </source>
</evidence>
<reference evidence="1" key="1">
    <citation type="journal article" date="2016" name="Insect Biochem. Mol. Biol.">
        <title>Multifaceted biological insights from a draft genome sequence of the tobacco hornworm moth, Manduca sexta.</title>
        <authorList>
            <person name="Kanost M.R."/>
            <person name="Arrese E.L."/>
            <person name="Cao X."/>
            <person name="Chen Y.R."/>
            <person name="Chellapilla S."/>
            <person name="Goldsmith M.R."/>
            <person name="Grosse-Wilde E."/>
            <person name="Heckel D.G."/>
            <person name="Herndon N."/>
            <person name="Jiang H."/>
            <person name="Papanicolaou A."/>
            <person name="Qu J."/>
            <person name="Soulages J.L."/>
            <person name="Vogel H."/>
            <person name="Walters J."/>
            <person name="Waterhouse R.M."/>
            <person name="Ahn S.J."/>
            <person name="Almeida F.C."/>
            <person name="An C."/>
            <person name="Aqrawi P."/>
            <person name="Bretschneider A."/>
            <person name="Bryant W.B."/>
            <person name="Bucks S."/>
            <person name="Chao H."/>
            <person name="Chevignon G."/>
            <person name="Christen J.M."/>
            <person name="Clarke D.F."/>
            <person name="Dittmer N.T."/>
            <person name="Ferguson L.C.F."/>
            <person name="Garavelou S."/>
            <person name="Gordon K.H.J."/>
            <person name="Gunaratna R.T."/>
            <person name="Han Y."/>
            <person name="Hauser F."/>
            <person name="He Y."/>
            <person name="Heidel-Fischer H."/>
            <person name="Hirsh A."/>
            <person name="Hu Y."/>
            <person name="Jiang H."/>
            <person name="Kalra D."/>
            <person name="Klinner C."/>
            <person name="Konig C."/>
            <person name="Kovar C."/>
            <person name="Kroll A.R."/>
            <person name="Kuwar S.S."/>
            <person name="Lee S.L."/>
            <person name="Lehman R."/>
            <person name="Li K."/>
            <person name="Li Z."/>
            <person name="Liang H."/>
            <person name="Lovelace S."/>
            <person name="Lu Z."/>
            <person name="Mansfield J.H."/>
            <person name="McCulloch K.J."/>
            <person name="Mathew T."/>
            <person name="Morton B."/>
            <person name="Muzny D.M."/>
            <person name="Neunemann D."/>
            <person name="Ongeri F."/>
            <person name="Pauchet Y."/>
            <person name="Pu L.L."/>
            <person name="Pyrousis I."/>
            <person name="Rao X.J."/>
            <person name="Redding A."/>
            <person name="Roesel C."/>
            <person name="Sanchez-Gracia A."/>
            <person name="Schaack S."/>
            <person name="Shukla A."/>
            <person name="Tetreau G."/>
            <person name="Wang Y."/>
            <person name="Xiong G.H."/>
            <person name="Traut W."/>
            <person name="Walsh T.K."/>
            <person name="Worley K.C."/>
            <person name="Wu D."/>
            <person name="Wu W."/>
            <person name="Wu Y.Q."/>
            <person name="Zhang X."/>
            <person name="Zou Z."/>
            <person name="Zucker H."/>
            <person name="Briscoe A.D."/>
            <person name="Burmester T."/>
            <person name="Clem R.J."/>
            <person name="Feyereisen R."/>
            <person name="Grimmelikhuijzen C.J.P."/>
            <person name="Hamodrakas S.J."/>
            <person name="Hansson B.S."/>
            <person name="Huguet E."/>
            <person name="Jermiin L.S."/>
            <person name="Lan Q."/>
            <person name="Lehman H.K."/>
            <person name="Lorenzen M."/>
            <person name="Merzendorfer H."/>
            <person name="Michalopoulos I."/>
            <person name="Morton D.B."/>
            <person name="Muthukrishnan S."/>
            <person name="Oakeshott J.G."/>
            <person name="Palmer W."/>
            <person name="Park Y."/>
            <person name="Passarelli A.L."/>
            <person name="Rozas J."/>
            <person name="Schwartz L.M."/>
            <person name="Smith W."/>
            <person name="Southgate A."/>
            <person name="Vilcinskas A."/>
            <person name="Vogt R."/>
            <person name="Wang P."/>
            <person name="Werren J."/>
            <person name="Yu X.Q."/>
            <person name="Zhou J.J."/>
            <person name="Brown S.J."/>
            <person name="Scherer S.E."/>
            <person name="Richards S."/>
            <person name="Blissard G.W."/>
        </authorList>
    </citation>
    <scope>NUCLEOTIDE SEQUENCE</scope>
</reference>
<dbReference type="Proteomes" id="UP000791440">
    <property type="component" value="Unassembled WGS sequence"/>
</dbReference>
<gene>
    <name evidence="1" type="ORF">O3G_MSEX013025</name>
</gene>
<organism evidence="1 2">
    <name type="scientific">Manduca sexta</name>
    <name type="common">Tobacco hawkmoth</name>
    <name type="synonym">Tobacco hornworm</name>
    <dbReference type="NCBI Taxonomy" id="7130"/>
    <lineage>
        <taxon>Eukaryota</taxon>
        <taxon>Metazoa</taxon>
        <taxon>Ecdysozoa</taxon>
        <taxon>Arthropoda</taxon>
        <taxon>Hexapoda</taxon>
        <taxon>Insecta</taxon>
        <taxon>Pterygota</taxon>
        <taxon>Neoptera</taxon>
        <taxon>Endopterygota</taxon>
        <taxon>Lepidoptera</taxon>
        <taxon>Glossata</taxon>
        <taxon>Ditrysia</taxon>
        <taxon>Bombycoidea</taxon>
        <taxon>Sphingidae</taxon>
        <taxon>Sphinginae</taxon>
        <taxon>Sphingini</taxon>
        <taxon>Manduca</taxon>
    </lineage>
</organism>